<comment type="caution">
    <text evidence="3">The sequence shown here is derived from an EMBL/GenBank/DDBJ whole genome shotgun (WGS) entry which is preliminary data.</text>
</comment>
<proteinExistence type="predicted"/>
<dbReference type="EMBL" id="JACMSC010000007">
    <property type="protein sequence ID" value="KAG6513764.1"/>
    <property type="molecule type" value="Genomic_DNA"/>
</dbReference>
<organism evidence="3 4">
    <name type="scientific">Zingiber officinale</name>
    <name type="common">Ginger</name>
    <name type="synonym">Amomum zingiber</name>
    <dbReference type="NCBI Taxonomy" id="94328"/>
    <lineage>
        <taxon>Eukaryota</taxon>
        <taxon>Viridiplantae</taxon>
        <taxon>Streptophyta</taxon>
        <taxon>Embryophyta</taxon>
        <taxon>Tracheophyta</taxon>
        <taxon>Spermatophyta</taxon>
        <taxon>Magnoliopsida</taxon>
        <taxon>Liliopsida</taxon>
        <taxon>Zingiberales</taxon>
        <taxon>Zingiberaceae</taxon>
        <taxon>Zingiber</taxon>
    </lineage>
</organism>
<reference evidence="3 4" key="1">
    <citation type="submission" date="2020-08" db="EMBL/GenBank/DDBJ databases">
        <title>Plant Genome Project.</title>
        <authorList>
            <person name="Zhang R.-G."/>
        </authorList>
    </citation>
    <scope>NUCLEOTIDE SEQUENCE [LARGE SCALE GENOMIC DNA]</scope>
    <source>
        <tissue evidence="3">Rhizome</tissue>
    </source>
</reference>
<feature type="signal peptide" evidence="2">
    <location>
        <begin position="1"/>
        <end position="28"/>
    </location>
</feature>
<keyword evidence="1" id="KW-0812">Transmembrane</keyword>
<feature type="transmembrane region" description="Helical" evidence="1">
    <location>
        <begin position="116"/>
        <end position="141"/>
    </location>
</feature>
<dbReference type="PANTHER" id="PTHR35107:SF2">
    <property type="entry name" value="EXPRESSED PROTEIN"/>
    <property type="match status" value="1"/>
</dbReference>
<sequence>MMASSLVSGGSTSLLLTVICLLAASAAARPGVPFHPCNTLFITYTFSATDAALPGDHRVSGSLSIYRIITSAPTSDADPRPTMIPRAGFLLPHREVAPAEPASVGFSSLQERAKDILVVVIGLIFGVGCGALTASTMYLVWSLVAHRHEISGSDAYIDEDDVDENPKKAGYVKIPATDSVSSAAKEGYEAN</sequence>
<gene>
    <name evidence="3" type="ORF">ZIOFF_024101</name>
</gene>
<protein>
    <submittedName>
        <fullName evidence="3">Uncharacterized protein</fullName>
    </submittedName>
</protein>
<keyword evidence="1" id="KW-1133">Transmembrane helix</keyword>
<accession>A0A8J5H1U1</accession>
<keyword evidence="1" id="KW-0472">Membrane</keyword>
<keyword evidence="2" id="KW-0732">Signal</keyword>
<dbReference type="OrthoDB" id="769005at2759"/>
<evidence type="ECO:0000313" key="3">
    <source>
        <dbReference type="EMBL" id="KAG6513764.1"/>
    </source>
</evidence>
<name>A0A8J5H1U1_ZINOF</name>
<dbReference type="Proteomes" id="UP000734854">
    <property type="component" value="Unassembled WGS sequence"/>
</dbReference>
<evidence type="ECO:0000313" key="4">
    <source>
        <dbReference type="Proteomes" id="UP000734854"/>
    </source>
</evidence>
<dbReference type="PANTHER" id="PTHR35107">
    <property type="entry name" value="EXPRESSED PROTEIN"/>
    <property type="match status" value="1"/>
</dbReference>
<evidence type="ECO:0000256" key="2">
    <source>
        <dbReference type="SAM" id="SignalP"/>
    </source>
</evidence>
<keyword evidence="4" id="KW-1185">Reference proteome</keyword>
<feature type="chain" id="PRO_5035226484" evidence="2">
    <location>
        <begin position="29"/>
        <end position="191"/>
    </location>
</feature>
<dbReference type="AlphaFoldDB" id="A0A8J5H1U1"/>
<evidence type="ECO:0000256" key="1">
    <source>
        <dbReference type="SAM" id="Phobius"/>
    </source>
</evidence>